<dbReference type="InterPro" id="IPR016169">
    <property type="entry name" value="FAD-bd_PCMH_sub2"/>
</dbReference>
<dbReference type="OrthoDB" id="9983560at2759"/>
<feature type="chain" id="PRO_5017084083" evidence="3">
    <location>
        <begin position="25"/>
        <end position="588"/>
    </location>
</feature>
<dbReference type="GO" id="GO:0016491">
    <property type="term" value="F:oxidoreductase activity"/>
    <property type="evidence" value="ECO:0007669"/>
    <property type="project" value="UniProtKB-KW"/>
</dbReference>
<organism evidence="5 6">
    <name type="scientific">Lentinus brumalis</name>
    <dbReference type="NCBI Taxonomy" id="2498619"/>
    <lineage>
        <taxon>Eukaryota</taxon>
        <taxon>Fungi</taxon>
        <taxon>Dikarya</taxon>
        <taxon>Basidiomycota</taxon>
        <taxon>Agaricomycotina</taxon>
        <taxon>Agaricomycetes</taxon>
        <taxon>Polyporales</taxon>
        <taxon>Polyporaceae</taxon>
        <taxon>Lentinus</taxon>
    </lineage>
</organism>
<keyword evidence="2" id="KW-0560">Oxidoreductase</keyword>
<dbReference type="STRING" id="139420.A0A371D0Y3"/>
<sequence length="588" mass="63303">MVVAPTHLLAALLALGTLVDSSLASAVPDADKLATSSSDSTSLESAFSSLNATVGGRLKSAVPFEAPCFSIVEGQSVQADTAACSAIQASYTDPTFRVTHFGAYMLPQWETCQSSQTTEGCLLDSSNPTNPLAINGVNCQLGNVPPYYIEVNSYKDVQAALAFSNSTGVRLSVKNKGHDYKGRSSGKDTLNLWTTNLRSLSHSATFTPEGCEGKTYDAITTGAGVFTQDVYQFADSVNRTIIAGYHQTIGFSGGYFLGGGHSILSPVYGLAADRVVQVKIVTPDGVYRTANECQNTDLFFALRGGGGSAFGVVIESTHRVEPLFPIQAAVLKFTPSASTDLAAWYSLMVDNSYKWANEGWGGHIVGPTLIHVTPLLSTEEARASMQPAVDFVTAHNGTVTIEELPSYLAFFTKYVTSAQAAVGPEIELGTRLIPSKFFSTAEGRSQLSALINDTLSFASPYIVAGTPWLFNATAGATAVTPAWRDAIWHLSVRAELFQYNDTLAERVAKYQGLSEHIQKFRDLTPGSGAYFNEGDVYEPDHETAYWGDNYAKLLAVKQKYDPQGLLDCWQCVGWKGESDDLYQCHVKL</sequence>
<accession>A0A371D0Y3</accession>
<evidence type="ECO:0000259" key="4">
    <source>
        <dbReference type="PROSITE" id="PS51387"/>
    </source>
</evidence>
<evidence type="ECO:0000256" key="1">
    <source>
        <dbReference type="ARBA" id="ARBA00005466"/>
    </source>
</evidence>
<feature type="domain" description="FAD-binding PCMH-type" evidence="4">
    <location>
        <begin position="141"/>
        <end position="323"/>
    </location>
</feature>
<protein>
    <submittedName>
        <fullName evidence="5">FAD-binding domain-containing protein</fullName>
    </submittedName>
</protein>
<dbReference type="PANTHER" id="PTHR13878">
    <property type="entry name" value="GULONOLACTONE OXIDASE"/>
    <property type="match status" value="1"/>
</dbReference>
<evidence type="ECO:0000256" key="2">
    <source>
        <dbReference type="ARBA" id="ARBA00023002"/>
    </source>
</evidence>
<dbReference type="InterPro" id="IPR016166">
    <property type="entry name" value="FAD-bd_PCMH"/>
</dbReference>
<feature type="signal peptide" evidence="3">
    <location>
        <begin position="1"/>
        <end position="24"/>
    </location>
</feature>
<keyword evidence="3" id="KW-0732">Signal</keyword>
<reference evidence="5 6" key="1">
    <citation type="journal article" date="2018" name="Biotechnol. Biofuels">
        <title>Integrative visual omics of the white-rot fungus Polyporus brumalis exposes the biotechnological potential of its oxidative enzymes for delignifying raw plant biomass.</title>
        <authorList>
            <person name="Miyauchi S."/>
            <person name="Rancon A."/>
            <person name="Drula E."/>
            <person name="Hage H."/>
            <person name="Chaduli D."/>
            <person name="Favel A."/>
            <person name="Grisel S."/>
            <person name="Henrissat B."/>
            <person name="Herpoel-Gimbert I."/>
            <person name="Ruiz-Duenas F.J."/>
            <person name="Chevret D."/>
            <person name="Hainaut M."/>
            <person name="Lin J."/>
            <person name="Wang M."/>
            <person name="Pangilinan J."/>
            <person name="Lipzen A."/>
            <person name="Lesage-Meessen L."/>
            <person name="Navarro D."/>
            <person name="Riley R."/>
            <person name="Grigoriev I.V."/>
            <person name="Zhou S."/>
            <person name="Raouche S."/>
            <person name="Rosso M.N."/>
        </authorList>
    </citation>
    <scope>NUCLEOTIDE SEQUENCE [LARGE SCALE GENOMIC DNA]</scope>
    <source>
        <strain evidence="5 6">BRFM 1820</strain>
    </source>
</reference>
<evidence type="ECO:0000313" key="5">
    <source>
        <dbReference type="EMBL" id="RDX46139.1"/>
    </source>
</evidence>
<proteinExistence type="inferred from homology"/>
<dbReference type="AlphaFoldDB" id="A0A371D0Y3"/>
<dbReference type="Pfam" id="PF01565">
    <property type="entry name" value="FAD_binding_4"/>
    <property type="match status" value="1"/>
</dbReference>
<dbReference type="InterPro" id="IPR036318">
    <property type="entry name" value="FAD-bd_PCMH-like_sf"/>
</dbReference>
<name>A0A371D0Y3_9APHY</name>
<evidence type="ECO:0000256" key="3">
    <source>
        <dbReference type="SAM" id="SignalP"/>
    </source>
</evidence>
<dbReference type="GO" id="GO:0071949">
    <property type="term" value="F:FAD binding"/>
    <property type="evidence" value="ECO:0007669"/>
    <property type="project" value="InterPro"/>
</dbReference>
<keyword evidence="6" id="KW-1185">Reference proteome</keyword>
<dbReference type="Gene3D" id="3.30.465.10">
    <property type="match status" value="2"/>
</dbReference>
<dbReference type="InterPro" id="IPR050432">
    <property type="entry name" value="FAD-linked_Oxidoreductases_BP"/>
</dbReference>
<dbReference type="PROSITE" id="PS51387">
    <property type="entry name" value="FAD_PCMH"/>
    <property type="match status" value="1"/>
</dbReference>
<gene>
    <name evidence="5" type="ORF">OH76DRAFT_899854</name>
</gene>
<evidence type="ECO:0000313" key="6">
    <source>
        <dbReference type="Proteomes" id="UP000256964"/>
    </source>
</evidence>
<dbReference type="InterPro" id="IPR006094">
    <property type="entry name" value="Oxid_FAD_bind_N"/>
</dbReference>
<dbReference type="InterPro" id="IPR012951">
    <property type="entry name" value="BBE"/>
</dbReference>
<comment type="similarity">
    <text evidence="1">Belongs to the oxygen-dependent FAD-linked oxidoreductase family.</text>
</comment>
<dbReference type="PANTHER" id="PTHR13878:SF91">
    <property type="entry name" value="FAD BINDING DOMAIN PROTEIN (AFU_ORTHOLOGUE AFUA_6G12070)-RELATED"/>
    <property type="match status" value="1"/>
</dbReference>
<dbReference type="EMBL" id="KZ857430">
    <property type="protein sequence ID" value="RDX46139.1"/>
    <property type="molecule type" value="Genomic_DNA"/>
</dbReference>
<dbReference type="Pfam" id="PF08031">
    <property type="entry name" value="BBE"/>
    <property type="match status" value="1"/>
</dbReference>
<dbReference type="SUPFAM" id="SSF56176">
    <property type="entry name" value="FAD-binding/transporter-associated domain-like"/>
    <property type="match status" value="1"/>
</dbReference>
<dbReference type="Proteomes" id="UP000256964">
    <property type="component" value="Unassembled WGS sequence"/>
</dbReference>